<dbReference type="AlphaFoldDB" id="U2EHA6"/>
<organism evidence="6 7">
    <name type="scientific">Salinisphaera shabanensis E1L3A</name>
    <dbReference type="NCBI Taxonomy" id="1033802"/>
    <lineage>
        <taxon>Bacteria</taxon>
        <taxon>Pseudomonadati</taxon>
        <taxon>Pseudomonadota</taxon>
        <taxon>Gammaproteobacteria</taxon>
        <taxon>Salinisphaerales</taxon>
        <taxon>Salinisphaeraceae</taxon>
        <taxon>Salinisphaera</taxon>
    </lineage>
</organism>
<name>U2EHA6_9GAMM</name>
<evidence type="ECO:0000256" key="5">
    <source>
        <dbReference type="SAM" id="Phobius"/>
    </source>
</evidence>
<feature type="transmembrane region" description="Helical" evidence="5">
    <location>
        <begin position="96"/>
        <end position="117"/>
    </location>
</feature>
<evidence type="ECO:0000313" key="7">
    <source>
        <dbReference type="Proteomes" id="UP000006242"/>
    </source>
</evidence>
<protein>
    <submittedName>
        <fullName evidence="6">Sodium-dependent transporter BASS family protein</fullName>
    </submittedName>
</protein>
<dbReference type="OrthoDB" id="9806785at2"/>
<evidence type="ECO:0000256" key="2">
    <source>
        <dbReference type="ARBA" id="ARBA00022692"/>
    </source>
</evidence>
<keyword evidence="3 5" id="KW-1133">Transmembrane helix</keyword>
<feature type="transmembrane region" description="Helical" evidence="5">
    <location>
        <begin position="67"/>
        <end position="90"/>
    </location>
</feature>
<gene>
    <name evidence="6" type="ORF">SSPSH_003364</name>
</gene>
<dbReference type="STRING" id="1033802.SSPSH_003364"/>
<evidence type="ECO:0000256" key="4">
    <source>
        <dbReference type="ARBA" id="ARBA00023136"/>
    </source>
</evidence>
<evidence type="ECO:0000256" key="3">
    <source>
        <dbReference type="ARBA" id="ARBA00022989"/>
    </source>
</evidence>
<dbReference type="InterPro" id="IPR038770">
    <property type="entry name" value="Na+/solute_symporter_sf"/>
</dbReference>
<feature type="transmembrane region" description="Helical" evidence="5">
    <location>
        <begin position="37"/>
        <end position="55"/>
    </location>
</feature>
<keyword evidence="2 5" id="KW-0812">Transmembrane</keyword>
<dbReference type="GO" id="GO:0016020">
    <property type="term" value="C:membrane"/>
    <property type="evidence" value="ECO:0007669"/>
    <property type="project" value="UniProtKB-SubCell"/>
</dbReference>
<dbReference type="eggNOG" id="COG0385">
    <property type="taxonomic scope" value="Bacteria"/>
</dbReference>
<comment type="subcellular location">
    <subcellularLocation>
        <location evidence="1">Membrane</location>
        <topology evidence="1">Multi-pass membrane protein</topology>
    </subcellularLocation>
</comment>
<dbReference type="Proteomes" id="UP000006242">
    <property type="component" value="Unassembled WGS sequence"/>
</dbReference>
<dbReference type="InterPro" id="IPR002657">
    <property type="entry name" value="BilAc:Na_symport/Acr3"/>
</dbReference>
<sequence>MNAPSPSRIAAVFPLVAGVLAAFAYMAPWAFVAAKPAIVPLLVVIMFGMGLTLTPGDFLRAVTRWPVVLLGVVLQFGLMPLVAWAIAKALGLDGPLALGLILVGSVAGGTASNVICLRGTSV</sequence>
<evidence type="ECO:0000256" key="1">
    <source>
        <dbReference type="ARBA" id="ARBA00004141"/>
    </source>
</evidence>
<reference evidence="6 7" key="2">
    <citation type="journal article" date="2013" name="PLoS ONE">
        <title>INDIGO - INtegrated Data Warehouse of MIcrobial GenOmes with Examples from the Red Sea Extremophiles.</title>
        <authorList>
            <person name="Alam I."/>
            <person name="Antunes A."/>
            <person name="Kamau A.A."/>
            <person name="Ba Alawi W."/>
            <person name="Kalkatawi M."/>
            <person name="Stingl U."/>
            <person name="Bajic V.B."/>
        </authorList>
    </citation>
    <scope>NUCLEOTIDE SEQUENCE [LARGE SCALE GENOMIC DNA]</scope>
    <source>
        <strain evidence="6 7">E1L3A</strain>
    </source>
</reference>
<reference evidence="6 7" key="1">
    <citation type="journal article" date="2011" name="J. Bacteriol.">
        <title>Genome sequence of Salinisphaera shabanensis, a gammaproteobacterium from the harsh, variable environment of the brine-seawater interface of the Shaban Deep in the Red Sea.</title>
        <authorList>
            <person name="Antunes A."/>
            <person name="Alam I."/>
            <person name="Bajic V.B."/>
            <person name="Stingl U."/>
        </authorList>
    </citation>
    <scope>NUCLEOTIDE SEQUENCE [LARGE SCALE GENOMIC DNA]</scope>
    <source>
        <strain evidence="6 7">E1L3A</strain>
    </source>
</reference>
<keyword evidence="4 5" id="KW-0472">Membrane</keyword>
<keyword evidence="7" id="KW-1185">Reference proteome</keyword>
<dbReference type="InterPro" id="IPR004710">
    <property type="entry name" value="Bilac:Na_transpt"/>
</dbReference>
<accession>U2EHA6</accession>
<dbReference type="Pfam" id="PF01758">
    <property type="entry name" value="SBF"/>
    <property type="match status" value="1"/>
</dbReference>
<feature type="transmembrane region" description="Helical" evidence="5">
    <location>
        <begin position="12"/>
        <end position="31"/>
    </location>
</feature>
<proteinExistence type="predicted"/>
<dbReference type="EMBL" id="AFNV02000028">
    <property type="protein sequence ID" value="ERJ17777.1"/>
    <property type="molecule type" value="Genomic_DNA"/>
</dbReference>
<evidence type="ECO:0000313" key="6">
    <source>
        <dbReference type="EMBL" id="ERJ17777.1"/>
    </source>
</evidence>
<dbReference type="Gene3D" id="1.20.1530.20">
    <property type="match status" value="1"/>
</dbReference>
<comment type="caution">
    <text evidence="6">The sequence shown here is derived from an EMBL/GenBank/DDBJ whole genome shotgun (WGS) entry which is preliminary data.</text>
</comment>
<dbReference type="RefSeq" id="WP_021031872.1">
    <property type="nucleotide sequence ID" value="NZ_AFNV02000028.1"/>
</dbReference>
<dbReference type="PANTHER" id="PTHR10361:SF28">
    <property type="entry name" value="P3 PROTEIN-RELATED"/>
    <property type="match status" value="1"/>
</dbReference>
<dbReference type="PANTHER" id="PTHR10361">
    <property type="entry name" value="SODIUM-BILE ACID COTRANSPORTER"/>
    <property type="match status" value="1"/>
</dbReference>